<dbReference type="Gene3D" id="3.40.50.10790">
    <property type="entry name" value="S-adenosyl-l-methionine hydroxide adenosyltransferase, N-terminal"/>
    <property type="match status" value="1"/>
</dbReference>
<dbReference type="EMBL" id="LT906465">
    <property type="protein sequence ID" value="SNV35654.1"/>
    <property type="molecule type" value="Genomic_DNA"/>
</dbReference>
<dbReference type="PANTHER" id="PTHR35092:SF1">
    <property type="entry name" value="CHLORINASE MJ1651"/>
    <property type="match status" value="1"/>
</dbReference>
<dbReference type="InterPro" id="IPR023227">
    <property type="entry name" value="SAM_OH_AdoTrfase_C_sf"/>
</dbReference>
<dbReference type="GO" id="GO:0016740">
    <property type="term" value="F:transferase activity"/>
    <property type="evidence" value="ECO:0007669"/>
    <property type="project" value="UniProtKB-KW"/>
</dbReference>
<evidence type="ECO:0000256" key="2">
    <source>
        <dbReference type="ARBA" id="ARBA00024035"/>
    </source>
</evidence>
<evidence type="ECO:0000259" key="3">
    <source>
        <dbReference type="Pfam" id="PF01887"/>
    </source>
</evidence>
<dbReference type="InterPro" id="IPR046470">
    <property type="entry name" value="SAM_HAT_C"/>
</dbReference>
<dbReference type="InterPro" id="IPR023228">
    <property type="entry name" value="SAM_OH_AdoTrfase_N_sf"/>
</dbReference>
<organism evidence="5 6">
    <name type="scientific">Chryseobacterium taklimakanense</name>
    <dbReference type="NCBI Taxonomy" id="536441"/>
    <lineage>
        <taxon>Bacteria</taxon>
        <taxon>Pseudomonadati</taxon>
        <taxon>Bacteroidota</taxon>
        <taxon>Flavobacteriia</taxon>
        <taxon>Flavobacteriales</taxon>
        <taxon>Weeksellaceae</taxon>
        <taxon>Chryseobacterium group</taxon>
        <taxon>Chryseobacterium</taxon>
    </lineage>
</organism>
<keyword evidence="5" id="KW-0808">Transferase</keyword>
<reference evidence="5 6" key="1">
    <citation type="submission" date="2017-06" db="EMBL/GenBank/DDBJ databases">
        <authorList>
            <consortium name="Pathogen Informatics"/>
        </authorList>
    </citation>
    <scope>NUCLEOTIDE SEQUENCE [LARGE SCALE GENOMIC DNA]</scope>
    <source>
        <strain evidence="5 6">NCTC13490</strain>
    </source>
</reference>
<dbReference type="KEGG" id="ctak:4412677_00443"/>
<evidence type="ECO:0000259" key="4">
    <source>
        <dbReference type="Pfam" id="PF20257"/>
    </source>
</evidence>
<evidence type="ECO:0000256" key="1">
    <source>
        <dbReference type="ARBA" id="ARBA00022691"/>
    </source>
</evidence>
<dbReference type="SUPFAM" id="SSF102522">
    <property type="entry name" value="Bacterial fluorinating enzyme, N-terminal domain"/>
    <property type="match status" value="1"/>
</dbReference>
<dbReference type="InterPro" id="IPR046469">
    <property type="entry name" value="SAM_HAT_N"/>
</dbReference>
<evidence type="ECO:0000313" key="6">
    <source>
        <dbReference type="Proteomes" id="UP000215196"/>
    </source>
</evidence>
<proteinExistence type="inferred from homology"/>
<dbReference type="Gene3D" id="2.40.30.90">
    <property type="entry name" value="Bacterial fluorinating enzyme like"/>
    <property type="match status" value="1"/>
</dbReference>
<name>A0A239WPW9_9FLAO</name>
<sequence>MPVITLTSDYGLTDYRVAAIKGSILTQKSTAVIADISHEIEAYNLLQTAYIVRNAYKYFPQGSVHIISVDSFYRKEVKSIIYKTDGHYFIAADNGLLSLIFFDMNPEAIYEITLNNRFDDEVNSTTIDIFVPSAVHLSNGGVPEVIGRKITTAKDLSFPRAVHNESEKMIIGEVMYIDNFGNLVSNISRKFFEKIKSNHSAFTVKFRNYVMSNVYNNHTDFVKIWEEERDYHGKAVAAFNEAALLELCIYKGNKNNGAKTLFGMNVGEKVYVEFED</sequence>
<dbReference type="RefSeq" id="WP_095069969.1">
    <property type="nucleotide sequence ID" value="NZ_LT906465.1"/>
</dbReference>
<dbReference type="AlphaFoldDB" id="A0A239WPW9"/>
<evidence type="ECO:0000313" key="5">
    <source>
        <dbReference type="EMBL" id="SNV35654.1"/>
    </source>
</evidence>
<dbReference type="Proteomes" id="UP000215196">
    <property type="component" value="Chromosome 1"/>
</dbReference>
<comment type="similarity">
    <text evidence="2">Belongs to the SAM hydrolase / SAM-dependent halogenase family.</text>
</comment>
<dbReference type="Pfam" id="PF01887">
    <property type="entry name" value="SAM_HAT_N"/>
    <property type="match status" value="1"/>
</dbReference>
<feature type="domain" description="S-adenosyl-l-methionine hydroxide adenosyltransferase C-terminal" evidence="4">
    <location>
        <begin position="172"/>
        <end position="270"/>
    </location>
</feature>
<dbReference type="PIRSF" id="PIRSF006779">
    <property type="entry name" value="UCP006779"/>
    <property type="match status" value="1"/>
</dbReference>
<keyword evidence="6" id="KW-1185">Reference proteome</keyword>
<gene>
    <name evidence="5" type="ORF">SAMEA4412677_00443</name>
</gene>
<dbReference type="SUPFAM" id="SSF101852">
    <property type="entry name" value="Bacterial fluorinating enzyme, C-terminal domain"/>
    <property type="match status" value="1"/>
</dbReference>
<feature type="domain" description="S-adenosyl-l-methionine hydroxide adenosyltransferase N-terminal" evidence="3">
    <location>
        <begin position="4"/>
        <end position="147"/>
    </location>
</feature>
<accession>A0A239WPW9</accession>
<dbReference type="PANTHER" id="PTHR35092">
    <property type="entry name" value="CHLORINASE MJ1651"/>
    <property type="match status" value="1"/>
</dbReference>
<keyword evidence="1" id="KW-0949">S-adenosyl-L-methionine</keyword>
<dbReference type="InterPro" id="IPR002747">
    <property type="entry name" value="SAM_OH_AdoTrfase"/>
</dbReference>
<protein>
    <submittedName>
        <fullName evidence="5">S-adenosyl-l-methionine hydroxide adenosyltransferase</fullName>
    </submittedName>
</protein>
<dbReference type="Pfam" id="PF20257">
    <property type="entry name" value="SAM_HAT_C"/>
    <property type="match status" value="1"/>
</dbReference>